<feature type="transmembrane region" description="Helical" evidence="1">
    <location>
        <begin position="46"/>
        <end position="63"/>
    </location>
</feature>
<dbReference type="InterPro" id="IPR032690">
    <property type="entry name" value="CarS"/>
</dbReference>
<accession>A0A0G0PFV7</accession>
<name>A0A0G0PFV7_9BACT</name>
<evidence type="ECO:0000256" key="1">
    <source>
        <dbReference type="SAM" id="Phobius"/>
    </source>
</evidence>
<dbReference type="AlphaFoldDB" id="A0A0G0PFV7"/>
<dbReference type="CDD" id="cd06971">
    <property type="entry name" value="PgpA"/>
    <property type="match status" value="1"/>
</dbReference>
<dbReference type="Pfam" id="PF01864">
    <property type="entry name" value="CarS-like"/>
    <property type="match status" value="1"/>
</dbReference>
<dbReference type="InterPro" id="IPR007686">
    <property type="entry name" value="YutG/PgpA"/>
</dbReference>
<dbReference type="Pfam" id="PF04608">
    <property type="entry name" value="PgpA"/>
    <property type="match status" value="1"/>
</dbReference>
<feature type="transmembrane region" description="Helical" evidence="1">
    <location>
        <begin position="213"/>
        <end position="230"/>
    </location>
</feature>
<dbReference type="EMBL" id="LBVP01000027">
    <property type="protein sequence ID" value="KKQ88141.1"/>
    <property type="molecule type" value="Genomic_DNA"/>
</dbReference>
<organism evidence="3 4">
    <name type="scientific">Candidatus Curtissbacteria bacterium GW2011_GWC2_38_9</name>
    <dbReference type="NCBI Taxonomy" id="1618414"/>
    <lineage>
        <taxon>Bacteria</taxon>
        <taxon>Candidatus Curtissiibacteriota</taxon>
    </lineage>
</organism>
<reference evidence="3 4" key="1">
    <citation type="journal article" date="2015" name="Nature">
        <title>rRNA introns, odd ribosomes, and small enigmatic genomes across a large radiation of phyla.</title>
        <authorList>
            <person name="Brown C.T."/>
            <person name="Hug L.A."/>
            <person name="Thomas B.C."/>
            <person name="Sharon I."/>
            <person name="Castelle C.J."/>
            <person name="Singh A."/>
            <person name="Wilkins M.J."/>
            <person name="Williams K.H."/>
            <person name="Banfield J.F."/>
        </authorList>
    </citation>
    <scope>NUCLEOTIDE SEQUENCE [LARGE SCALE GENOMIC DNA]</scope>
</reference>
<keyword evidence="1" id="KW-0812">Transmembrane</keyword>
<proteinExistence type="predicted"/>
<keyword evidence="1" id="KW-1133">Transmembrane helix</keyword>
<dbReference type="PANTHER" id="PTHR39650">
    <property type="entry name" value="CDP-ARCHAEOL SYNTHASE"/>
    <property type="match status" value="1"/>
</dbReference>
<feature type="transmembrane region" description="Helical" evidence="1">
    <location>
        <begin position="242"/>
        <end position="262"/>
    </location>
</feature>
<protein>
    <recommendedName>
        <fullName evidence="2">YutG/PgpA domain-containing protein</fullName>
    </recommendedName>
</protein>
<evidence type="ECO:0000313" key="3">
    <source>
        <dbReference type="EMBL" id="KKQ88141.1"/>
    </source>
</evidence>
<dbReference type="SUPFAM" id="SSF101307">
    <property type="entry name" value="YutG-like"/>
    <property type="match status" value="1"/>
</dbReference>
<evidence type="ECO:0000313" key="4">
    <source>
        <dbReference type="Proteomes" id="UP000034893"/>
    </source>
</evidence>
<dbReference type="Proteomes" id="UP000034893">
    <property type="component" value="Unassembled WGS sequence"/>
</dbReference>
<comment type="caution">
    <text evidence="3">The sequence shown here is derived from an EMBL/GenBank/DDBJ whole genome shotgun (WGS) entry which is preliminary data.</text>
</comment>
<keyword evidence="1" id="KW-0472">Membrane</keyword>
<feature type="domain" description="YutG/PgpA" evidence="2">
    <location>
        <begin position="13"/>
        <end position="158"/>
    </location>
</feature>
<feature type="transmembrane region" description="Helical" evidence="1">
    <location>
        <begin position="20"/>
        <end position="40"/>
    </location>
</feature>
<feature type="transmembrane region" description="Helical" evidence="1">
    <location>
        <begin position="172"/>
        <end position="193"/>
    </location>
</feature>
<dbReference type="GO" id="GO:0008962">
    <property type="term" value="F:phosphatidylglycerophosphatase activity"/>
    <property type="evidence" value="ECO:0007669"/>
    <property type="project" value="InterPro"/>
</dbReference>
<feature type="transmembrane region" description="Helical" evidence="1">
    <location>
        <begin position="305"/>
        <end position="326"/>
    </location>
</feature>
<sequence>MINSDTIAIYISNIAGLCRLTKFPGTLASIASLAASFLSYYFLGKAIYIFLFFIFLILGFWSINKVHRKSGRGDFQWIGIDEWIGMWLANFFLFEFDFTLTQAVVFSLMSFFVFRIIDIVKFIPPLQFINKDKNQKALPVLLDDIIAGCYAYLIVLMILNLFGFSDMYNLRYLYSSILILLPAMIANLVPPLLKMRYWNNPIHERLFGKNKTWRGFLGAIVFGTLTYLILVKYDLIAPAGNLSFAIFIGFLFSFGAIGGDLLKSFFKRKIGIRAGESWAPWDQIDYILGMMILTYPFYRYSFSQIIFLLALGGAISALVHRFGYIIKINSAKQ</sequence>
<dbReference type="InterPro" id="IPR036681">
    <property type="entry name" value="PgpA-like_sf"/>
</dbReference>
<dbReference type="GO" id="GO:0006629">
    <property type="term" value="P:lipid metabolic process"/>
    <property type="evidence" value="ECO:0007669"/>
    <property type="project" value="InterPro"/>
</dbReference>
<gene>
    <name evidence="3" type="ORF">UT12_C0027G0006</name>
</gene>
<dbReference type="PANTHER" id="PTHR39650:SF1">
    <property type="entry name" value="CDP-ARCHAEOL SYNTHASE"/>
    <property type="match status" value="1"/>
</dbReference>
<evidence type="ECO:0000259" key="2">
    <source>
        <dbReference type="Pfam" id="PF04608"/>
    </source>
</evidence>
<feature type="transmembrane region" description="Helical" evidence="1">
    <location>
        <begin position="138"/>
        <end position="160"/>
    </location>
</feature>